<dbReference type="InterPro" id="IPR051534">
    <property type="entry name" value="CBASS_pafABC_assoc_protein"/>
</dbReference>
<gene>
    <name evidence="4" type="ORF">UFOPK1684_00481</name>
    <name evidence="5" type="ORF">UFOPK2158_00252</name>
</gene>
<evidence type="ECO:0000259" key="1">
    <source>
        <dbReference type="Pfam" id="PF13280"/>
    </source>
</evidence>
<feature type="domain" description="WCX" evidence="3">
    <location>
        <begin position="247"/>
        <end position="321"/>
    </location>
</feature>
<dbReference type="EMBL" id="CAEZTM010000015">
    <property type="protein sequence ID" value="CAB4567042.1"/>
    <property type="molecule type" value="Genomic_DNA"/>
</dbReference>
<reference evidence="4" key="1">
    <citation type="submission" date="2020-05" db="EMBL/GenBank/DDBJ databases">
        <authorList>
            <person name="Chiriac C."/>
            <person name="Salcher M."/>
            <person name="Ghai R."/>
            <person name="Kavagutti S V."/>
        </authorList>
    </citation>
    <scope>NUCLEOTIDE SEQUENCE</scope>
</reference>
<dbReference type="InterPro" id="IPR057727">
    <property type="entry name" value="WCX_dom"/>
</dbReference>
<sequence length="328" mass="35980">MAKRPRPRATDNLMLFLALVPYVLDKGEVSVAEAARQFSRSEDDIVAAVHLIACAGIPGENLAYSHLDLFDIDWDLFEEQRVITFWNTVAIDHAPRFTAREASALIAGLQYLAAHPAYSGRGDIDEVLGKIRRGSSQGYSDRIAIAQPVAEGHLQILNNAIDTKVSVSIVYHNKAGETGTRIIDPLVLESRDAAWYVRAWCHHRQALRTFRVDHMESVEATENAQGDHESLIDDISPELFQPSNDDITVVVDTTVGALPVIADYLPRGFSHPAGEGALRVEIPFAHYRSLARFAAAHPTLVRVVSPGSAVAAVKEFAKDALLAYQPRG</sequence>
<feature type="domain" description="PafC HTH" evidence="2">
    <location>
        <begin position="12"/>
        <end position="133"/>
    </location>
</feature>
<dbReference type="Pfam" id="PF13280">
    <property type="entry name" value="WYL"/>
    <property type="match status" value="1"/>
</dbReference>
<evidence type="ECO:0000313" key="5">
    <source>
        <dbReference type="EMBL" id="CAB4636993.1"/>
    </source>
</evidence>
<dbReference type="InterPro" id="IPR026881">
    <property type="entry name" value="WYL_dom"/>
</dbReference>
<dbReference type="Pfam" id="PF25583">
    <property type="entry name" value="WCX"/>
    <property type="match status" value="1"/>
</dbReference>
<evidence type="ECO:0000259" key="3">
    <source>
        <dbReference type="Pfam" id="PF25583"/>
    </source>
</evidence>
<dbReference type="PANTHER" id="PTHR34580">
    <property type="match status" value="1"/>
</dbReference>
<evidence type="ECO:0000259" key="2">
    <source>
        <dbReference type="Pfam" id="PF19187"/>
    </source>
</evidence>
<dbReference type="AlphaFoldDB" id="A0A6J6DSF0"/>
<feature type="domain" description="WYL" evidence="1">
    <location>
        <begin position="153"/>
        <end position="219"/>
    </location>
</feature>
<protein>
    <submittedName>
        <fullName evidence="4">Unannotated protein</fullName>
    </submittedName>
</protein>
<organism evidence="4">
    <name type="scientific">freshwater metagenome</name>
    <dbReference type="NCBI Taxonomy" id="449393"/>
    <lineage>
        <taxon>unclassified sequences</taxon>
        <taxon>metagenomes</taxon>
        <taxon>ecological metagenomes</taxon>
    </lineage>
</organism>
<dbReference type="PANTHER" id="PTHR34580:SF1">
    <property type="entry name" value="PROTEIN PAFC"/>
    <property type="match status" value="1"/>
</dbReference>
<accession>A0A6J6DSF0</accession>
<dbReference type="PIRSF" id="PIRSF016838">
    <property type="entry name" value="PafC"/>
    <property type="match status" value="1"/>
</dbReference>
<evidence type="ECO:0000313" key="4">
    <source>
        <dbReference type="EMBL" id="CAB4567042.1"/>
    </source>
</evidence>
<dbReference type="EMBL" id="CAEZVY010000016">
    <property type="protein sequence ID" value="CAB4636993.1"/>
    <property type="molecule type" value="Genomic_DNA"/>
</dbReference>
<dbReference type="InterPro" id="IPR028349">
    <property type="entry name" value="PafC-like"/>
</dbReference>
<dbReference type="InterPro" id="IPR043839">
    <property type="entry name" value="PafC_HTH"/>
</dbReference>
<dbReference type="Pfam" id="PF19187">
    <property type="entry name" value="HTH_PafC"/>
    <property type="match status" value="1"/>
</dbReference>
<name>A0A6J6DSF0_9ZZZZ</name>
<dbReference type="PROSITE" id="PS52050">
    <property type="entry name" value="WYL"/>
    <property type="match status" value="1"/>
</dbReference>
<proteinExistence type="predicted"/>